<dbReference type="Pfam" id="PF13458">
    <property type="entry name" value="Peripla_BP_6"/>
    <property type="match status" value="1"/>
</dbReference>
<keyword evidence="2" id="KW-0732">Signal</keyword>
<dbReference type="InterPro" id="IPR028082">
    <property type="entry name" value="Peripla_BP_I"/>
</dbReference>
<dbReference type="InterPro" id="IPR051010">
    <property type="entry name" value="BCAA_transport"/>
</dbReference>
<dbReference type="SUPFAM" id="SSF53822">
    <property type="entry name" value="Periplasmic binding protein-like I"/>
    <property type="match status" value="1"/>
</dbReference>
<comment type="similarity">
    <text evidence="1">Belongs to the leucine-binding protein family.</text>
</comment>
<dbReference type="CDD" id="cd06339">
    <property type="entry name" value="PBP1_YraM_LppC_lipoprotein-like"/>
    <property type="match status" value="1"/>
</dbReference>
<reference evidence="5" key="1">
    <citation type="submission" date="2020-02" db="EMBL/GenBank/DDBJ databases">
        <authorList>
            <person name="Meier V. D."/>
        </authorList>
    </citation>
    <scope>NUCLEOTIDE SEQUENCE</scope>
    <source>
        <strain evidence="5">AVDCRST_MAG31</strain>
    </source>
</reference>
<feature type="domain" description="Leucine-binding protein" evidence="4">
    <location>
        <begin position="46"/>
        <end position="359"/>
    </location>
</feature>
<evidence type="ECO:0000256" key="2">
    <source>
        <dbReference type="ARBA" id="ARBA00022729"/>
    </source>
</evidence>
<protein>
    <recommendedName>
        <fullName evidence="4">Leucine-binding protein domain-containing protein</fullName>
    </recommendedName>
</protein>
<gene>
    <name evidence="5" type="ORF">AVDCRST_MAG31-176</name>
</gene>
<proteinExistence type="inferred from homology"/>
<keyword evidence="3" id="KW-0029">Amino-acid transport</keyword>
<dbReference type="GO" id="GO:0006865">
    <property type="term" value="P:amino acid transport"/>
    <property type="evidence" value="ECO:0007669"/>
    <property type="project" value="UniProtKB-KW"/>
</dbReference>
<dbReference type="PROSITE" id="PS51257">
    <property type="entry name" value="PROKAR_LIPOPROTEIN"/>
    <property type="match status" value="1"/>
</dbReference>
<dbReference type="AlphaFoldDB" id="A0A6J4SN66"/>
<name>A0A6J4SN66_9SPHN</name>
<dbReference type="PANTHER" id="PTHR30483">
    <property type="entry name" value="LEUCINE-SPECIFIC-BINDING PROTEIN"/>
    <property type="match status" value="1"/>
</dbReference>
<dbReference type="Gene3D" id="3.40.50.2300">
    <property type="match status" value="2"/>
</dbReference>
<dbReference type="PANTHER" id="PTHR30483:SF6">
    <property type="entry name" value="PERIPLASMIC BINDING PROTEIN OF ABC TRANSPORTER FOR NATURAL AMINO ACIDS"/>
    <property type="match status" value="1"/>
</dbReference>
<dbReference type="EMBL" id="CADCWA010000011">
    <property type="protein sequence ID" value="CAA9497773.1"/>
    <property type="molecule type" value="Genomic_DNA"/>
</dbReference>
<evidence type="ECO:0000313" key="5">
    <source>
        <dbReference type="EMBL" id="CAA9497773.1"/>
    </source>
</evidence>
<evidence type="ECO:0000256" key="1">
    <source>
        <dbReference type="ARBA" id="ARBA00010062"/>
    </source>
</evidence>
<dbReference type="InterPro" id="IPR028081">
    <property type="entry name" value="Leu-bd"/>
</dbReference>
<accession>A0A6J4SN66</accession>
<keyword evidence="3" id="KW-0813">Transport</keyword>
<evidence type="ECO:0000256" key="3">
    <source>
        <dbReference type="ARBA" id="ARBA00022970"/>
    </source>
</evidence>
<dbReference type="RefSeq" id="WP_294167449.1">
    <property type="nucleotide sequence ID" value="NZ_CADCWA010000011.1"/>
</dbReference>
<organism evidence="5">
    <name type="scientific">uncultured Sphingomonas sp</name>
    <dbReference type="NCBI Taxonomy" id="158754"/>
    <lineage>
        <taxon>Bacteria</taxon>
        <taxon>Pseudomonadati</taxon>
        <taxon>Pseudomonadota</taxon>
        <taxon>Alphaproteobacteria</taxon>
        <taxon>Sphingomonadales</taxon>
        <taxon>Sphingomonadaceae</taxon>
        <taxon>Sphingomonas</taxon>
        <taxon>environmental samples</taxon>
    </lineage>
</organism>
<sequence>MTSSRPFPQARRTFVFAGLSALLLAGCVGRRGAEPVADRGVPARHQVALLVPLTGEDAALGEALANAARLALADTGNQSVALTVFNTAEGGAAGAAERALAGGTRLILGPLLSDQVRAVAPVAQRARVPVIAYSNDQSTAGNGVFILGAVPGQSIERVVAHARQSGATRFAALTPNNVYGQRSVQAYGGSVQRSGGQVVAAESYAAPAEARAAARRLGRRDGFDAVLLADTGRVAATAAPQFRPGVRLLGTDLWAGERSLGATARLRGAWYAAPSDERFGQLASRYRARYGGAPPRLASLAYDSMLLTVSATRQWDPRRRFPVDLLTNPEGFVGVDGVFRFGPDGVAQRGLEVRQVTAAGYNIVSPAPGSFTR</sequence>
<evidence type="ECO:0000259" key="4">
    <source>
        <dbReference type="Pfam" id="PF13458"/>
    </source>
</evidence>